<keyword evidence="3" id="KW-1185">Reference proteome</keyword>
<proteinExistence type="predicted"/>
<feature type="transmembrane region" description="Helical" evidence="1">
    <location>
        <begin position="487"/>
        <end position="505"/>
    </location>
</feature>
<feature type="transmembrane region" description="Helical" evidence="1">
    <location>
        <begin position="221"/>
        <end position="240"/>
    </location>
</feature>
<reference evidence="3" key="2">
    <citation type="submission" date="2016-04" db="EMBL/GenBank/DDBJ databases">
        <title>First Complete Genome Sequence of a Subdivision 6 Acidobacterium.</title>
        <authorList>
            <person name="Huang S."/>
            <person name="Vieira S."/>
            <person name="Bunk B."/>
            <person name="Riedel T."/>
            <person name="Sproeer C."/>
            <person name="Overmann J."/>
        </authorList>
    </citation>
    <scope>NUCLEOTIDE SEQUENCE [LARGE SCALE GENOMIC DNA]</scope>
    <source>
        <strain evidence="3">DSM 100886 HEG_-6_39</strain>
    </source>
</reference>
<feature type="transmembrane region" description="Helical" evidence="1">
    <location>
        <begin position="581"/>
        <end position="601"/>
    </location>
</feature>
<evidence type="ECO:0000256" key="1">
    <source>
        <dbReference type="SAM" id="Phobius"/>
    </source>
</evidence>
<dbReference type="KEGG" id="abac:LuPra_04620"/>
<sequence>MWLQWALGACVAGVALVLILVALVPSRIVIPVGRPGGLVPPMLIGVHGAEKNYDHWMRWTTGHARVRWPGRFGAVPEAIVVTVAGFPGRAADQVEIRINGVPSRHQVTARYEDLRIPVPHGVRAPLDVTITSPVTRPPADPRTLGVRLEAVTIENRDLASRVADIDTPGGVLVLGALAWLIGVWAAGHGAPAYRRIACGAAAWALVVLAMAVVSATALRPSAWLTLGPVAVGGLATWLLARAGQARVAAALSGLALTLLGLTIVTWCVASFVDVPRWDIWDFVVFLGRREQRGLTLADFWAPHNEHRPSVIRAVLLANVLLSGWNHWNELWTMLVITAVHALLLVKSVGDSRQRSGVATLIFVAGAGTLVATATQWENWLQGWQIALVNGAACMSAALILLAGRAITWPRLTAAAALVFLGTAGFASCLAGWPIGLVAILVRRPRQWPAKAAAWLAVGVLVSLAYVHGMVRPPELPAPAPIFSSLEALWSVTYGTLLALGLPIWYEPHAFLRETFGVWLMPAVGAGGILLGVVVLFGHWRDVESRREQAWLLPALLMAFSGAACTITAIGRVPMGLHAMTASRYIVFTVLFWIGLLMLLTVRTPYRSRAARGAGLVVASLIVAGGLRAWGDALPFMEQHYVGGILGREALLRADWPNTGALFPVAPVLDERRQWLERHHLSLYRPARR</sequence>
<accession>A0A143PTF5</accession>
<feature type="transmembrane region" description="Helical" evidence="1">
    <location>
        <begin position="414"/>
        <end position="441"/>
    </location>
</feature>
<feature type="transmembrane region" description="Helical" evidence="1">
    <location>
        <begin position="247"/>
        <end position="272"/>
    </location>
</feature>
<dbReference type="Proteomes" id="UP000076079">
    <property type="component" value="Chromosome"/>
</dbReference>
<dbReference type="STRING" id="1855912.LuPra_04620"/>
<feature type="transmembrane region" description="Helical" evidence="1">
    <location>
        <begin position="382"/>
        <end position="402"/>
    </location>
</feature>
<feature type="transmembrane region" description="Helical" evidence="1">
    <location>
        <begin position="356"/>
        <end position="376"/>
    </location>
</feature>
<gene>
    <name evidence="2" type="ORF">LuPra_04620</name>
</gene>
<dbReference type="EMBL" id="CP015136">
    <property type="protein sequence ID" value="AMY11370.1"/>
    <property type="molecule type" value="Genomic_DNA"/>
</dbReference>
<protein>
    <submittedName>
        <fullName evidence="2">Uncharacterized protein</fullName>
    </submittedName>
</protein>
<dbReference type="AlphaFoldDB" id="A0A143PTF5"/>
<reference evidence="2 3" key="1">
    <citation type="journal article" date="2016" name="Genome Announc.">
        <title>First Complete Genome Sequence of a Subdivision 6 Acidobacterium Strain.</title>
        <authorList>
            <person name="Huang S."/>
            <person name="Vieira S."/>
            <person name="Bunk B."/>
            <person name="Riedel T."/>
            <person name="Sproer C."/>
            <person name="Overmann J."/>
        </authorList>
    </citation>
    <scope>NUCLEOTIDE SEQUENCE [LARGE SCALE GENOMIC DNA]</scope>
    <source>
        <strain evidence="3">DSM 100886 HEG_-6_39</strain>
    </source>
</reference>
<evidence type="ECO:0000313" key="2">
    <source>
        <dbReference type="EMBL" id="AMY11370.1"/>
    </source>
</evidence>
<feature type="transmembrane region" description="Helical" evidence="1">
    <location>
        <begin position="517"/>
        <end position="537"/>
    </location>
</feature>
<feature type="transmembrane region" description="Helical" evidence="1">
    <location>
        <begin position="447"/>
        <end position="466"/>
    </location>
</feature>
<name>A0A143PTF5_LUTPR</name>
<evidence type="ECO:0000313" key="3">
    <source>
        <dbReference type="Proteomes" id="UP000076079"/>
    </source>
</evidence>
<feature type="transmembrane region" description="Helical" evidence="1">
    <location>
        <begin position="549"/>
        <end position="569"/>
    </location>
</feature>
<feature type="transmembrane region" description="Helical" evidence="1">
    <location>
        <begin position="169"/>
        <end position="187"/>
    </location>
</feature>
<organism evidence="2 3">
    <name type="scientific">Luteitalea pratensis</name>
    <dbReference type="NCBI Taxonomy" id="1855912"/>
    <lineage>
        <taxon>Bacteria</taxon>
        <taxon>Pseudomonadati</taxon>
        <taxon>Acidobacteriota</taxon>
        <taxon>Vicinamibacteria</taxon>
        <taxon>Vicinamibacterales</taxon>
        <taxon>Vicinamibacteraceae</taxon>
        <taxon>Luteitalea</taxon>
    </lineage>
</organism>
<feature type="transmembrane region" description="Helical" evidence="1">
    <location>
        <begin position="196"/>
        <end position="215"/>
    </location>
</feature>
<keyword evidence="1" id="KW-0812">Transmembrane</keyword>
<keyword evidence="1" id="KW-0472">Membrane</keyword>
<keyword evidence="1" id="KW-1133">Transmembrane helix</keyword>
<dbReference type="OrthoDB" id="449734at2"/>
<dbReference type="RefSeq" id="WP_110172924.1">
    <property type="nucleotide sequence ID" value="NZ_CP015136.1"/>
</dbReference>
<feature type="transmembrane region" description="Helical" evidence="1">
    <location>
        <begin position="330"/>
        <end position="349"/>
    </location>
</feature>